<evidence type="ECO:0000256" key="1">
    <source>
        <dbReference type="ARBA" id="ARBA00022801"/>
    </source>
</evidence>
<dbReference type="OMA" id="IPMFVYK"/>
<dbReference type="InterPro" id="IPR005152">
    <property type="entry name" value="Lipase_secreted"/>
</dbReference>
<dbReference type="KEGG" id="ela:UCREL1_5336"/>
<name>M7TCQ9_EUTLA</name>
<dbReference type="EMBL" id="KB706388">
    <property type="protein sequence ID" value="EMR67661.1"/>
    <property type="molecule type" value="Genomic_DNA"/>
</dbReference>
<dbReference type="GO" id="GO:0004806">
    <property type="term" value="F:triacylglycerol lipase activity"/>
    <property type="evidence" value="ECO:0007669"/>
    <property type="project" value="UniProtKB-UniRule"/>
</dbReference>
<keyword evidence="4" id="KW-1185">Reference proteome</keyword>
<dbReference type="PANTHER" id="PTHR34853:SF5">
    <property type="entry name" value="LIP-DOMAIN-CONTAINING PROTEIN-RELATED"/>
    <property type="match status" value="1"/>
</dbReference>
<dbReference type="OrthoDB" id="2373480at2759"/>
<dbReference type="GO" id="GO:0016042">
    <property type="term" value="P:lipid catabolic process"/>
    <property type="evidence" value="ECO:0007669"/>
    <property type="project" value="UniProtKB-UniRule"/>
</dbReference>
<sequence>MRPLTWLSSLCAVPQQAGAQIFFGQADLGSTSLPLPPSQDPWYAAPDDFESTEPGTILRIRSAPGDLPAALGNLTAAYNILYRTTDTRYQPSWAVTTLLIPTSTYVSPSGSKAVLSYQFAYDSAAIDSSPSYLVFHEASQLPNQLGLPSDASFVNDLLGQGWIINTPDYEGPTAAFGASVQAGHATLDAQRAVFNLARLTGAGDITVALWGYSGGSIATESAAELQVQYAPELKISGAVVGGVVDDIAADFDLMNKTPLAGHMASVIMGVTVQYPEADAYVRSRLRPETASDFLQIKKLVLANATAFFAGQDMYSYFIGGASDLKAPILQRVFNRETRLGYHGVPAIPMFVYKAIGDQYCPIVQTDALIKKYCEVGADITYERNTIGTHVSEINNGKGRALSWLWSIFNESYVPHSCGCKVKNVTVDASA</sequence>
<dbReference type="PANTHER" id="PTHR34853">
    <property type="match status" value="1"/>
</dbReference>
<reference evidence="4" key="1">
    <citation type="journal article" date="2013" name="Genome Announc.">
        <title>Draft genome sequence of the grapevine dieback fungus Eutypa lata UCR-EL1.</title>
        <authorList>
            <person name="Blanco-Ulate B."/>
            <person name="Rolshausen P.E."/>
            <person name="Cantu D."/>
        </authorList>
    </citation>
    <scope>NUCLEOTIDE SEQUENCE [LARGE SCALE GENOMIC DNA]</scope>
    <source>
        <strain evidence="4">UCR-EL1</strain>
    </source>
</reference>
<dbReference type="SUPFAM" id="SSF53474">
    <property type="entry name" value="alpha/beta-Hydrolases"/>
    <property type="match status" value="1"/>
</dbReference>
<organism evidence="3 4">
    <name type="scientific">Eutypa lata (strain UCR-EL1)</name>
    <name type="common">Grapevine dieback disease fungus</name>
    <name type="synonym">Eutypa armeniacae</name>
    <dbReference type="NCBI Taxonomy" id="1287681"/>
    <lineage>
        <taxon>Eukaryota</taxon>
        <taxon>Fungi</taxon>
        <taxon>Dikarya</taxon>
        <taxon>Ascomycota</taxon>
        <taxon>Pezizomycotina</taxon>
        <taxon>Sordariomycetes</taxon>
        <taxon>Xylariomycetidae</taxon>
        <taxon>Xylariales</taxon>
        <taxon>Diatrypaceae</taxon>
        <taxon>Eutypa</taxon>
    </lineage>
</organism>
<dbReference type="InterPro" id="IPR029058">
    <property type="entry name" value="AB_hydrolase_fold"/>
</dbReference>
<accession>M7TCQ9</accession>
<dbReference type="PIRSF" id="PIRSF029171">
    <property type="entry name" value="Esterase_LipA"/>
    <property type="match status" value="1"/>
</dbReference>
<dbReference type="eggNOG" id="ENOG502QRF9">
    <property type="taxonomic scope" value="Eukaryota"/>
</dbReference>
<evidence type="ECO:0000313" key="3">
    <source>
        <dbReference type="EMBL" id="EMR67661.1"/>
    </source>
</evidence>
<evidence type="ECO:0000256" key="2">
    <source>
        <dbReference type="PIRNR" id="PIRNR029171"/>
    </source>
</evidence>
<dbReference type="HOGENOM" id="CLU_029538_5_2_1"/>
<gene>
    <name evidence="3" type="ORF">UCREL1_5336</name>
</gene>
<dbReference type="AlphaFoldDB" id="M7TCQ9"/>
<dbReference type="Proteomes" id="UP000012174">
    <property type="component" value="Unassembled WGS sequence"/>
</dbReference>
<proteinExistence type="inferred from homology"/>
<dbReference type="Pfam" id="PF03583">
    <property type="entry name" value="LIP"/>
    <property type="match status" value="1"/>
</dbReference>
<dbReference type="Gene3D" id="1.10.260.130">
    <property type="match status" value="1"/>
</dbReference>
<comment type="similarity">
    <text evidence="2">Belongs to the AB hydrolase superfamily. Lipase family.</text>
</comment>
<evidence type="ECO:0000313" key="4">
    <source>
        <dbReference type="Proteomes" id="UP000012174"/>
    </source>
</evidence>
<keyword evidence="1" id="KW-0378">Hydrolase</keyword>
<protein>
    <submittedName>
        <fullName evidence="3">Putative lipase 1 protein</fullName>
    </submittedName>
</protein>
<dbReference type="Gene3D" id="3.40.50.1820">
    <property type="entry name" value="alpha/beta hydrolase"/>
    <property type="match status" value="1"/>
</dbReference>